<feature type="domain" description="SOCS box" evidence="5">
    <location>
        <begin position="741"/>
        <end position="789"/>
    </location>
</feature>
<dbReference type="InterPro" id="IPR036860">
    <property type="entry name" value="SH2_dom_sf"/>
</dbReference>
<accession>A0A8B7P8Y8</accession>
<sequence length="790" mass="84234">MLMCPSCLHEMPLPSAVAATLSSSGVTASIAQGSALPRSSASDLRTSVCPNSSSKSSSCPCDKPLLSSLLSPPCGITQTGHTSKTCHVTPMCRSRAPCHVTPYVCGCALSRSQSACQGPQTTLSPAVTSSASRSCRVLNCPASIDANINVDHNTTCVHADLRVNISTPSNISNQNLNANVTRSLRGGCEAPVTVPCLSGNCLKSPSEKDNIDITKTKLASLCSCPTSPSTPLNKSNTWPSNNISHLNTKELSEENATTVKHCCGCICPCYGMCLLHASVSNSNHVCQNHPETPHNCSFNHTTCSDSNNCDGRVPLTRQISCPNTNPLTSRISCPCQLQLQQSFQATQTSFDAPANDLPFNFSQRRGSSHLFSPELNCSSSVNNSGLSVTSRSQAGNFVVFNSMCGGGLVTENPPQPSRSSSPELKFTFSVPLTGCFQSQSGSTSPSQSSTNHTISFDRNALMQTLASLSTIPVTSNAAFSVPNASSCGSEPNSAQTSQGESLSFQNISSRSFPTSTSYPCSLSSSSSTSPSPVSFDTNSSFCSGCNSHVRERHSSHCNHLHQHGNDFNRNCSDELCKVSETTNHFITSINNIVMTSPVVPATPSASALPERRLNRPWTSTDDSIVLQRARAELEECGWYYGGLTWKEAGSVLAGSSEGSFLVRDSWSGRCLYALSLQTARGPTSVRIEYESGKFRLESETSARDGVPQRSSVVALVQAYTQTSHPAHVWVDHSGQTVSAISVKKPLRKNPPSLQHLSRLAYNASPVKVSLLDSRIPTLLKTYLESYPHAC</sequence>
<dbReference type="Gene3D" id="3.30.505.10">
    <property type="entry name" value="SH2 domain"/>
    <property type="match status" value="1"/>
</dbReference>
<dbReference type="Proteomes" id="UP000694843">
    <property type="component" value="Unplaced"/>
</dbReference>
<dbReference type="RefSeq" id="XP_047740551.1">
    <property type="nucleotide sequence ID" value="XM_047884595.1"/>
</dbReference>
<dbReference type="Pfam" id="PF00017">
    <property type="entry name" value="SH2"/>
    <property type="match status" value="1"/>
</dbReference>
<dbReference type="PANTHER" id="PTHR10155:SF16">
    <property type="entry name" value="SUPPRESSOR OF CYTOKINE SIGNALING 2"/>
    <property type="match status" value="1"/>
</dbReference>
<feature type="compositionally biased region" description="Low complexity" evidence="3">
    <location>
        <begin position="52"/>
        <end position="61"/>
    </location>
</feature>
<keyword evidence="1 2" id="KW-0727">SH2 domain</keyword>
<gene>
    <name evidence="7 8 9" type="primary">LOC108678500</name>
</gene>
<dbReference type="InterPro" id="IPR000980">
    <property type="entry name" value="SH2"/>
</dbReference>
<organism evidence="6 7">
    <name type="scientific">Hyalella azteca</name>
    <name type="common">Amphipod</name>
    <dbReference type="NCBI Taxonomy" id="294128"/>
    <lineage>
        <taxon>Eukaryota</taxon>
        <taxon>Metazoa</taxon>
        <taxon>Ecdysozoa</taxon>
        <taxon>Arthropoda</taxon>
        <taxon>Crustacea</taxon>
        <taxon>Multicrustacea</taxon>
        <taxon>Malacostraca</taxon>
        <taxon>Eumalacostraca</taxon>
        <taxon>Peracarida</taxon>
        <taxon>Amphipoda</taxon>
        <taxon>Senticaudata</taxon>
        <taxon>Talitrida</taxon>
        <taxon>Talitroidea</taxon>
        <taxon>Hyalellidae</taxon>
        <taxon>Hyalella</taxon>
    </lineage>
</organism>
<feature type="domain" description="SH2" evidence="4">
    <location>
        <begin position="638"/>
        <end position="746"/>
    </location>
</feature>
<dbReference type="InterPro" id="IPR001496">
    <property type="entry name" value="SOCS_box"/>
</dbReference>
<dbReference type="RefSeq" id="XP_047740550.1">
    <property type="nucleotide sequence ID" value="XM_047884594.1"/>
</dbReference>
<evidence type="ECO:0000256" key="3">
    <source>
        <dbReference type="SAM" id="MobiDB-lite"/>
    </source>
</evidence>
<dbReference type="RefSeq" id="XP_018022435.1">
    <property type="nucleotide sequence ID" value="XM_018166946.2"/>
</dbReference>
<evidence type="ECO:0000256" key="2">
    <source>
        <dbReference type="PROSITE-ProRule" id="PRU00191"/>
    </source>
</evidence>
<evidence type="ECO:0000313" key="8">
    <source>
        <dbReference type="RefSeq" id="XP_047740550.1"/>
    </source>
</evidence>
<dbReference type="GO" id="GO:0046935">
    <property type="term" value="F:1-phosphatidylinositol-3-kinase regulator activity"/>
    <property type="evidence" value="ECO:0007669"/>
    <property type="project" value="TreeGrafter"/>
</dbReference>
<dbReference type="PROSITE" id="PS50001">
    <property type="entry name" value="SH2"/>
    <property type="match status" value="1"/>
</dbReference>
<evidence type="ECO:0000259" key="4">
    <source>
        <dbReference type="PROSITE" id="PS50001"/>
    </source>
</evidence>
<proteinExistence type="predicted"/>
<dbReference type="KEGG" id="hazt:108678500"/>
<evidence type="ECO:0000313" key="9">
    <source>
        <dbReference type="RefSeq" id="XP_047740551.1"/>
    </source>
</evidence>
<dbReference type="PROSITE" id="PS50225">
    <property type="entry name" value="SOCS"/>
    <property type="match status" value="1"/>
</dbReference>
<dbReference type="GeneID" id="108678500"/>
<evidence type="ECO:0000313" key="7">
    <source>
        <dbReference type="RefSeq" id="XP_018022435.1"/>
    </source>
</evidence>
<keyword evidence="6" id="KW-1185">Reference proteome</keyword>
<dbReference type="OrthoDB" id="10063348at2759"/>
<feature type="region of interest" description="Disordered" evidence="3">
    <location>
        <begin position="41"/>
        <end position="61"/>
    </location>
</feature>
<dbReference type="GO" id="GO:0046854">
    <property type="term" value="P:phosphatidylinositol phosphate biosynthetic process"/>
    <property type="evidence" value="ECO:0007669"/>
    <property type="project" value="TreeGrafter"/>
</dbReference>
<dbReference type="SUPFAM" id="SSF55550">
    <property type="entry name" value="SH2 domain"/>
    <property type="match status" value="1"/>
</dbReference>
<dbReference type="GO" id="GO:0005942">
    <property type="term" value="C:phosphatidylinositol 3-kinase complex"/>
    <property type="evidence" value="ECO:0007669"/>
    <property type="project" value="TreeGrafter"/>
</dbReference>
<evidence type="ECO:0000256" key="1">
    <source>
        <dbReference type="ARBA" id="ARBA00022999"/>
    </source>
</evidence>
<dbReference type="PANTHER" id="PTHR10155">
    <property type="entry name" value="PHOSPHATIDYLINOSITOL 3-KINASE REGULATORY SUBUNIT"/>
    <property type="match status" value="1"/>
</dbReference>
<name>A0A8B7P8Y8_HYAAZ</name>
<feature type="compositionally biased region" description="Polar residues" evidence="3">
    <location>
        <begin position="41"/>
        <end position="51"/>
    </location>
</feature>
<feature type="region of interest" description="Disordered" evidence="3">
    <location>
        <begin position="484"/>
        <end position="505"/>
    </location>
</feature>
<evidence type="ECO:0000259" key="5">
    <source>
        <dbReference type="PROSITE" id="PS50225"/>
    </source>
</evidence>
<dbReference type="AlphaFoldDB" id="A0A8B7P8Y8"/>
<protein>
    <submittedName>
        <fullName evidence="7 8">Mucin-4</fullName>
    </submittedName>
</protein>
<evidence type="ECO:0000313" key="6">
    <source>
        <dbReference type="Proteomes" id="UP000694843"/>
    </source>
</evidence>
<dbReference type="SMART" id="SM00252">
    <property type="entry name" value="SH2"/>
    <property type="match status" value="1"/>
</dbReference>
<reference evidence="7 8" key="1">
    <citation type="submission" date="2025-04" db="UniProtKB">
        <authorList>
            <consortium name="RefSeq"/>
        </authorList>
    </citation>
    <scope>IDENTIFICATION</scope>
    <source>
        <tissue evidence="7 8">Whole organism</tissue>
    </source>
</reference>